<dbReference type="RefSeq" id="XP_009053390.1">
    <property type="nucleotide sequence ID" value="XM_009055142.1"/>
</dbReference>
<dbReference type="OrthoDB" id="6761856at2759"/>
<dbReference type="CTD" id="20242989"/>
<proteinExistence type="predicted"/>
<sequence length="187" mass="21165">MRAIARNTIERVARAVNYGFDKRVNQYNSIDNNYVNWKLYPLYGLLEHRKVSIGLPYKIHLQREINDDKIFFGENASDANLEITNLQLYIPVITPSIEVETRIFNMLTKDIEIAFLRRNTSVKDGGYLPLIFAGLAAVGATAREAAEISQAIDAKKAADAEKVKIVDKYGNGKDSTSFRSSRYIRDS</sequence>
<evidence type="ECO:0000313" key="2">
    <source>
        <dbReference type="Proteomes" id="UP000030746"/>
    </source>
</evidence>
<name>V4AGC5_LOTGI</name>
<reference evidence="1 2" key="1">
    <citation type="journal article" date="2013" name="Nature">
        <title>Insights into bilaterian evolution from three spiralian genomes.</title>
        <authorList>
            <person name="Simakov O."/>
            <person name="Marletaz F."/>
            <person name="Cho S.J."/>
            <person name="Edsinger-Gonzales E."/>
            <person name="Havlak P."/>
            <person name="Hellsten U."/>
            <person name="Kuo D.H."/>
            <person name="Larsson T."/>
            <person name="Lv J."/>
            <person name="Arendt D."/>
            <person name="Savage R."/>
            <person name="Osoegawa K."/>
            <person name="de Jong P."/>
            <person name="Grimwood J."/>
            <person name="Chapman J.A."/>
            <person name="Shapiro H."/>
            <person name="Aerts A."/>
            <person name="Otillar R.P."/>
            <person name="Terry A.Y."/>
            <person name="Boore J.L."/>
            <person name="Grigoriev I.V."/>
            <person name="Lindberg D.R."/>
            <person name="Seaver E.C."/>
            <person name="Weisblat D.A."/>
            <person name="Putnam N.H."/>
            <person name="Rokhsar D.S."/>
        </authorList>
    </citation>
    <scope>NUCLEOTIDE SEQUENCE [LARGE SCALE GENOMIC DNA]</scope>
</reference>
<dbReference type="HOGENOM" id="CLU_1449263_0_0_1"/>
<evidence type="ECO:0000313" key="1">
    <source>
        <dbReference type="EMBL" id="ESO95927.1"/>
    </source>
</evidence>
<gene>
    <name evidence="1" type="ORF">LOTGIDRAFT_175035</name>
</gene>
<protein>
    <submittedName>
        <fullName evidence="1">Uncharacterized protein</fullName>
    </submittedName>
</protein>
<accession>V4AGC5</accession>
<dbReference type="GeneID" id="20242989"/>
<dbReference type="EMBL" id="KB201574">
    <property type="protein sequence ID" value="ESO95927.1"/>
    <property type="molecule type" value="Genomic_DNA"/>
</dbReference>
<dbReference type="KEGG" id="lgi:LOTGIDRAFT_175035"/>
<keyword evidence="2" id="KW-1185">Reference proteome</keyword>
<dbReference type="Proteomes" id="UP000030746">
    <property type="component" value="Unassembled WGS sequence"/>
</dbReference>
<dbReference type="AlphaFoldDB" id="V4AGC5"/>
<organism evidence="1 2">
    <name type="scientific">Lottia gigantea</name>
    <name type="common">Giant owl limpet</name>
    <dbReference type="NCBI Taxonomy" id="225164"/>
    <lineage>
        <taxon>Eukaryota</taxon>
        <taxon>Metazoa</taxon>
        <taxon>Spiralia</taxon>
        <taxon>Lophotrochozoa</taxon>
        <taxon>Mollusca</taxon>
        <taxon>Gastropoda</taxon>
        <taxon>Patellogastropoda</taxon>
        <taxon>Lottioidea</taxon>
        <taxon>Lottiidae</taxon>
        <taxon>Lottia</taxon>
    </lineage>
</organism>